<proteinExistence type="predicted"/>
<comment type="caution">
    <text evidence="1">The sequence shown here is derived from an EMBL/GenBank/DDBJ whole genome shotgun (WGS) entry which is preliminary data.</text>
</comment>
<dbReference type="EMBL" id="BKCJ010233576">
    <property type="protein sequence ID" value="GEZ02930.1"/>
    <property type="molecule type" value="Genomic_DNA"/>
</dbReference>
<accession>A0A699I008</accession>
<name>A0A699I008_TANCI</name>
<protein>
    <submittedName>
        <fullName evidence="1">Uncharacterized protein</fullName>
    </submittedName>
</protein>
<organism evidence="1">
    <name type="scientific">Tanacetum cinerariifolium</name>
    <name type="common">Dalmatian daisy</name>
    <name type="synonym">Chrysanthemum cinerariifolium</name>
    <dbReference type="NCBI Taxonomy" id="118510"/>
    <lineage>
        <taxon>Eukaryota</taxon>
        <taxon>Viridiplantae</taxon>
        <taxon>Streptophyta</taxon>
        <taxon>Embryophyta</taxon>
        <taxon>Tracheophyta</taxon>
        <taxon>Spermatophyta</taxon>
        <taxon>Magnoliopsida</taxon>
        <taxon>eudicotyledons</taxon>
        <taxon>Gunneridae</taxon>
        <taxon>Pentapetalae</taxon>
        <taxon>asterids</taxon>
        <taxon>campanulids</taxon>
        <taxon>Asterales</taxon>
        <taxon>Asteraceae</taxon>
        <taxon>Asteroideae</taxon>
        <taxon>Anthemideae</taxon>
        <taxon>Anthemidinae</taxon>
        <taxon>Tanacetum</taxon>
    </lineage>
</organism>
<dbReference type="AlphaFoldDB" id="A0A699I008"/>
<gene>
    <name evidence="1" type="ORF">Tci_474903</name>
</gene>
<feature type="non-terminal residue" evidence="1">
    <location>
        <position position="55"/>
    </location>
</feature>
<sequence>MTASNCPDGAAEQGCSVKIRDEWDAKAIPMRKKKRCSVKIRDEWDAKAIPMRKKK</sequence>
<evidence type="ECO:0000313" key="1">
    <source>
        <dbReference type="EMBL" id="GEZ02930.1"/>
    </source>
</evidence>
<reference evidence="1" key="1">
    <citation type="journal article" date="2019" name="Sci. Rep.">
        <title>Draft genome of Tanacetum cinerariifolium, the natural source of mosquito coil.</title>
        <authorList>
            <person name="Yamashiro T."/>
            <person name="Shiraishi A."/>
            <person name="Satake H."/>
            <person name="Nakayama K."/>
        </authorList>
    </citation>
    <scope>NUCLEOTIDE SEQUENCE</scope>
</reference>